<comment type="caution">
    <text evidence="9">The sequence shown here is derived from an EMBL/GenBank/DDBJ whole genome shotgun (WGS) entry which is preliminary data.</text>
</comment>
<feature type="transmembrane region" description="Helical" evidence="8">
    <location>
        <begin position="83"/>
        <end position="106"/>
    </location>
</feature>
<dbReference type="GO" id="GO:0008137">
    <property type="term" value="F:NADH dehydrogenase (ubiquinone) activity"/>
    <property type="evidence" value="ECO:0007669"/>
    <property type="project" value="InterPro"/>
</dbReference>
<evidence type="ECO:0000313" key="10">
    <source>
        <dbReference type="Proteomes" id="UP001223420"/>
    </source>
</evidence>
<keyword evidence="7" id="KW-0520">NAD</keyword>
<dbReference type="Gene3D" id="1.20.58.1610">
    <property type="entry name" value="NADH:ubiquinone/plastoquinone oxidoreductase, chain 3"/>
    <property type="match status" value="1"/>
</dbReference>
<dbReference type="InterPro" id="IPR000440">
    <property type="entry name" value="NADH_UbQ/plastoQ_OxRdtase_su3"/>
</dbReference>
<keyword evidence="7" id="KW-0874">Quinone</keyword>
<feature type="transmembrane region" description="Helical" evidence="8">
    <location>
        <begin position="56"/>
        <end position="77"/>
    </location>
</feature>
<evidence type="ECO:0000256" key="6">
    <source>
        <dbReference type="ARBA" id="ARBA00023136"/>
    </source>
</evidence>
<keyword evidence="6 8" id="KW-0472">Membrane</keyword>
<dbReference type="EC" id="7.1.1.-" evidence="7"/>
<comment type="subcellular location">
    <subcellularLocation>
        <location evidence="7">Cell membrane</location>
        <topology evidence="7">Multi-pass membrane protein</topology>
    </subcellularLocation>
    <subcellularLocation>
        <location evidence="1">Membrane</location>
    </subcellularLocation>
</comment>
<organism evidence="9 10">
    <name type="scientific">Methylobacterium brachiatum</name>
    <dbReference type="NCBI Taxonomy" id="269660"/>
    <lineage>
        <taxon>Bacteria</taxon>
        <taxon>Pseudomonadati</taxon>
        <taxon>Pseudomonadota</taxon>
        <taxon>Alphaproteobacteria</taxon>
        <taxon>Hyphomicrobiales</taxon>
        <taxon>Methylobacteriaceae</taxon>
        <taxon>Methylobacterium</taxon>
    </lineage>
</organism>
<gene>
    <name evidence="9" type="ORF">QO001_005796</name>
</gene>
<evidence type="ECO:0000256" key="1">
    <source>
        <dbReference type="ARBA" id="ARBA00004370"/>
    </source>
</evidence>
<dbReference type="GO" id="GO:0048038">
    <property type="term" value="F:quinone binding"/>
    <property type="evidence" value="ECO:0007669"/>
    <property type="project" value="UniProtKB-KW"/>
</dbReference>
<evidence type="ECO:0000256" key="5">
    <source>
        <dbReference type="ARBA" id="ARBA00022989"/>
    </source>
</evidence>
<evidence type="ECO:0000256" key="4">
    <source>
        <dbReference type="ARBA" id="ARBA00022692"/>
    </source>
</evidence>
<keyword evidence="4 7" id="KW-0812">Transmembrane</keyword>
<dbReference type="Pfam" id="PF00507">
    <property type="entry name" value="Oxidored_q4"/>
    <property type="match status" value="1"/>
</dbReference>
<evidence type="ECO:0000256" key="7">
    <source>
        <dbReference type="RuleBase" id="RU003639"/>
    </source>
</evidence>
<comment type="catalytic activity">
    <reaction evidence="7">
        <text>a quinone + NADH + 5 H(+)(in) = a quinol + NAD(+) + 4 H(+)(out)</text>
        <dbReference type="Rhea" id="RHEA:57888"/>
        <dbReference type="ChEBI" id="CHEBI:15378"/>
        <dbReference type="ChEBI" id="CHEBI:24646"/>
        <dbReference type="ChEBI" id="CHEBI:57540"/>
        <dbReference type="ChEBI" id="CHEBI:57945"/>
        <dbReference type="ChEBI" id="CHEBI:132124"/>
    </reaction>
</comment>
<evidence type="ECO:0000313" key="9">
    <source>
        <dbReference type="EMBL" id="MDQ0546844.1"/>
    </source>
</evidence>
<comment type="similarity">
    <text evidence="2 7">Belongs to the complex I subunit 3 family.</text>
</comment>
<evidence type="ECO:0000256" key="2">
    <source>
        <dbReference type="ARBA" id="ARBA00008472"/>
    </source>
</evidence>
<dbReference type="RefSeq" id="WP_007563997.1">
    <property type="nucleotide sequence ID" value="NZ_JARVWR010000020.1"/>
</dbReference>
<comment type="function">
    <text evidence="7">NDH-1 shuttles electrons from NADH, via FMN and iron-sulfur (Fe-S) centers, to quinones in the respiratory chain.</text>
</comment>
<sequence>MERSSAPSLVLGDYGFVALVLLMVTGLALLTLAAYARAPRRAIGAPAAWAQFRFGYAVYALIFLAFDMEMIFMYPWAVVFADIGVSAFLDMLVFIALLSAGIAYAWGMGGLRWE</sequence>
<dbReference type="PANTHER" id="PTHR11058:SF9">
    <property type="entry name" value="NADH-UBIQUINONE OXIDOREDUCTASE CHAIN 3"/>
    <property type="match status" value="1"/>
</dbReference>
<name>A0AAJ1TY31_9HYPH</name>
<reference evidence="9" key="1">
    <citation type="submission" date="2023-07" db="EMBL/GenBank/DDBJ databases">
        <title>Genomic Encyclopedia of Type Strains, Phase IV (KMG-IV): sequencing the most valuable type-strain genomes for metagenomic binning, comparative biology and taxonomic classification.</title>
        <authorList>
            <person name="Goeker M."/>
        </authorList>
    </citation>
    <scope>NUCLEOTIDE SEQUENCE</scope>
    <source>
        <strain evidence="9">DSM 19569</strain>
    </source>
</reference>
<dbReference type="InterPro" id="IPR038430">
    <property type="entry name" value="NDAH_ubi_oxred_su3_sf"/>
</dbReference>
<dbReference type="GO" id="GO:0030964">
    <property type="term" value="C:NADH dehydrogenase complex"/>
    <property type="evidence" value="ECO:0007669"/>
    <property type="project" value="TreeGrafter"/>
</dbReference>
<keyword evidence="5 8" id="KW-1133">Transmembrane helix</keyword>
<dbReference type="GO" id="GO:0005886">
    <property type="term" value="C:plasma membrane"/>
    <property type="evidence" value="ECO:0007669"/>
    <property type="project" value="UniProtKB-SubCell"/>
</dbReference>
<protein>
    <recommendedName>
        <fullName evidence="7">NADH-quinone oxidoreductase subunit</fullName>
        <ecNumber evidence="7">7.1.1.-</ecNumber>
    </recommendedName>
</protein>
<dbReference type="EMBL" id="JAUSWL010000018">
    <property type="protein sequence ID" value="MDQ0546844.1"/>
    <property type="molecule type" value="Genomic_DNA"/>
</dbReference>
<evidence type="ECO:0000256" key="8">
    <source>
        <dbReference type="SAM" id="Phobius"/>
    </source>
</evidence>
<proteinExistence type="inferred from homology"/>
<keyword evidence="3" id="KW-0813">Transport</keyword>
<dbReference type="Proteomes" id="UP001223420">
    <property type="component" value="Unassembled WGS sequence"/>
</dbReference>
<accession>A0AAJ1TY31</accession>
<dbReference type="AlphaFoldDB" id="A0AAJ1TY31"/>
<dbReference type="PANTHER" id="PTHR11058">
    <property type="entry name" value="NADH-UBIQUINONE OXIDOREDUCTASE CHAIN 3"/>
    <property type="match status" value="1"/>
</dbReference>
<evidence type="ECO:0000256" key="3">
    <source>
        <dbReference type="ARBA" id="ARBA00022448"/>
    </source>
</evidence>
<feature type="transmembrane region" description="Helical" evidence="8">
    <location>
        <begin position="14"/>
        <end position="35"/>
    </location>
</feature>